<proteinExistence type="inferred from homology"/>
<sequence length="848" mass="97066">MFNNNNDSRIGRFIKTCLNKIKGFWPWYKGLYIGRKWYTKTCVAILSAIITFFVYLIMVDINFLWLFGKSPGFSQIMHPTTSEASEIYSADGVMIGKYFSENRTPVKYEEVNPLFWKALIDTEDERFYKHFGVDFTGLFAVAKDIIVHHEARGASTITQQLAKNMFRVRTQYSTGLLGYIPGVRMLIMKSKEWIIATKLEILYDKKEILTMYANTVDFGSNAYGIKTACKTYFNTTPSEMTAEQAAVLVGMLKATTYYNPITNPENSLQRRNTVLHNLMTHKDITKDDYDSLSAIPIKVNYSVESNYDGQAKYFREAIADYLKDWCKENGYDLYSSGLKIYTTIDTRMQKYAEEAAIKQMKQVQRNFNSHWSGQDPWRDENHQIIPNFIENIAQKLPVYKTLLQKFPNNPDSIQYYLNKPHKVKLFDYEKGTIEKEMSTMDSIRYMVKFMHCSFVAMEPQTGAVRAWVGDIDFNSWKYDKVTAMRQPGSTFKLFVYTEAMNQGLTPCDKRRDEYIRMQVYDKNKHEMTSWTPTNANGRFSGDSIPLKSAFAKSINSIAVRLGQEMGIKNIAKTAHDMGIKSPLDEEPSLALGASDVNLLEMVNAYCTIANDGKHIEPVLVTRIVDKDGREVYVSSTEEKQVIPYKSAFFMQQLLMGGMREPGGTSQSLWAYTDTARDTDFGGKTGTSNNHSDAWFMCVSPNLVTGAWVGGEYRSIHFRTGALGQGSRTALPICGYFIQALMKDPEFKKYHGRFHKPDDEDITADMYNCSSYVPAKKDTTQIDSTMVEDEELLIDEEGNILPRGNEDNEISKENNPAINTDKGNVQQSEDKKEKKKNKPREEQIRFEDL</sequence>
<evidence type="ECO:0000256" key="8">
    <source>
        <dbReference type="ARBA" id="ARBA00022676"/>
    </source>
</evidence>
<organism evidence="22 23">
    <name type="scientific">Xylanibacter rarus</name>
    <dbReference type="NCBI Taxonomy" id="1676614"/>
    <lineage>
        <taxon>Bacteria</taxon>
        <taxon>Pseudomonadati</taxon>
        <taxon>Bacteroidota</taxon>
        <taxon>Bacteroidia</taxon>
        <taxon>Bacteroidales</taxon>
        <taxon>Prevotellaceae</taxon>
        <taxon>Xylanibacter</taxon>
    </lineage>
</organism>
<dbReference type="Gene3D" id="1.10.3810.10">
    <property type="entry name" value="Biosynthetic peptidoglycan transglycosylase-like"/>
    <property type="match status" value="1"/>
</dbReference>
<keyword evidence="9" id="KW-0808">Transferase</keyword>
<evidence type="ECO:0000256" key="10">
    <source>
        <dbReference type="ARBA" id="ARBA00022801"/>
    </source>
</evidence>
<comment type="similarity">
    <text evidence="4">In the N-terminal section; belongs to the glycosyltransferase 51 family.</text>
</comment>
<evidence type="ECO:0000259" key="20">
    <source>
        <dbReference type="Pfam" id="PF00905"/>
    </source>
</evidence>
<keyword evidence="14" id="KW-0511">Multifunctional enzyme</keyword>
<feature type="compositionally biased region" description="Basic and acidic residues" evidence="18">
    <location>
        <begin position="838"/>
        <end position="848"/>
    </location>
</feature>
<dbReference type="GO" id="GO:0071555">
    <property type="term" value="P:cell wall organization"/>
    <property type="evidence" value="ECO:0007669"/>
    <property type="project" value="UniProtKB-KW"/>
</dbReference>
<name>A0A8E1QXH4_9BACT</name>
<dbReference type="GO" id="GO:0008955">
    <property type="term" value="F:peptidoglycan glycosyltransferase activity"/>
    <property type="evidence" value="ECO:0007669"/>
    <property type="project" value="UniProtKB-EC"/>
</dbReference>
<dbReference type="GO" id="GO:0006508">
    <property type="term" value="P:proteolysis"/>
    <property type="evidence" value="ECO:0007669"/>
    <property type="project" value="UniProtKB-KW"/>
</dbReference>
<feature type="region of interest" description="Disordered" evidence="18">
    <location>
        <begin position="798"/>
        <end position="848"/>
    </location>
</feature>
<dbReference type="EMBL" id="LFQU01000012">
    <property type="protein sequence ID" value="KOO68523.1"/>
    <property type="molecule type" value="Genomic_DNA"/>
</dbReference>
<dbReference type="Pfam" id="PF00905">
    <property type="entry name" value="Transpeptidase"/>
    <property type="match status" value="1"/>
</dbReference>
<comment type="pathway">
    <text evidence="2">Cell wall biogenesis; peptidoglycan biosynthesis.</text>
</comment>
<evidence type="ECO:0000256" key="17">
    <source>
        <dbReference type="ARBA" id="ARBA00049902"/>
    </source>
</evidence>
<dbReference type="SUPFAM" id="SSF53955">
    <property type="entry name" value="Lysozyme-like"/>
    <property type="match status" value="1"/>
</dbReference>
<evidence type="ECO:0000256" key="16">
    <source>
        <dbReference type="ARBA" id="ARBA00034000"/>
    </source>
</evidence>
<keyword evidence="8" id="KW-0328">Glycosyltransferase</keyword>
<evidence type="ECO:0000256" key="12">
    <source>
        <dbReference type="ARBA" id="ARBA00022984"/>
    </source>
</evidence>
<dbReference type="SUPFAM" id="SSF56601">
    <property type="entry name" value="beta-lactamase/transpeptidase-like"/>
    <property type="match status" value="1"/>
</dbReference>
<dbReference type="RefSeq" id="WP_021854299.1">
    <property type="nucleotide sequence ID" value="NZ_DAWBWQ010000108.1"/>
</dbReference>
<keyword evidence="11" id="KW-0133">Cell shape</keyword>
<evidence type="ECO:0000256" key="7">
    <source>
        <dbReference type="ARBA" id="ARBA00022670"/>
    </source>
</evidence>
<comment type="caution">
    <text evidence="22">The sequence shown here is derived from an EMBL/GenBank/DDBJ whole genome shotgun (WGS) entry which is preliminary data.</text>
</comment>
<evidence type="ECO:0000256" key="19">
    <source>
        <dbReference type="SAM" id="Phobius"/>
    </source>
</evidence>
<dbReference type="InterPro" id="IPR001264">
    <property type="entry name" value="Glyco_trans_51"/>
</dbReference>
<evidence type="ECO:0000256" key="6">
    <source>
        <dbReference type="ARBA" id="ARBA00022645"/>
    </source>
</evidence>
<evidence type="ECO:0000256" key="5">
    <source>
        <dbReference type="ARBA" id="ARBA00022475"/>
    </source>
</evidence>
<keyword evidence="5" id="KW-1003">Cell membrane</keyword>
<dbReference type="PANTHER" id="PTHR32282">
    <property type="entry name" value="BINDING PROTEIN TRANSPEPTIDASE, PUTATIVE-RELATED"/>
    <property type="match status" value="1"/>
</dbReference>
<dbReference type="InterPro" id="IPR012338">
    <property type="entry name" value="Beta-lactam/transpept-like"/>
</dbReference>
<evidence type="ECO:0000256" key="11">
    <source>
        <dbReference type="ARBA" id="ARBA00022960"/>
    </source>
</evidence>
<evidence type="ECO:0000313" key="22">
    <source>
        <dbReference type="EMBL" id="KOO68523.1"/>
    </source>
</evidence>
<evidence type="ECO:0000256" key="3">
    <source>
        <dbReference type="ARBA" id="ARBA00007090"/>
    </source>
</evidence>
<keyword evidence="10" id="KW-0378">Hydrolase</keyword>
<dbReference type="GO" id="GO:0008360">
    <property type="term" value="P:regulation of cell shape"/>
    <property type="evidence" value="ECO:0007669"/>
    <property type="project" value="UniProtKB-KW"/>
</dbReference>
<keyword evidence="19" id="KW-1133">Transmembrane helix</keyword>
<dbReference type="OrthoDB" id="9766909at2"/>
<keyword evidence="13 19" id="KW-0472">Membrane</keyword>
<keyword evidence="12" id="KW-0573">Peptidoglycan synthesis</keyword>
<protein>
    <submittedName>
        <fullName evidence="22">Transglycosylase</fullName>
    </submittedName>
</protein>
<accession>A0A8E1QXH4</accession>
<evidence type="ECO:0000256" key="13">
    <source>
        <dbReference type="ARBA" id="ARBA00023136"/>
    </source>
</evidence>
<dbReference type="GO" id="GO:0009252">
    <property type="term" value="P:peptidoglycan biosynthetic process"/>
    <property type="evidence" value="ECO:0007669"/>
    <property type="project" value="UniProtKB-KW"/>
</dbReference>
<keyword evidence="7" id="KW-0645">Protease</keyword>
<evidence type="ECO:0000256" key="9">
    <source>
        <dbReference type="ARBA" id="ARBA00022679"/>
    </source>
</evidence>
<dbReference type="GO" id="GO:0030288">
    <property type="term" value="C:outer membrane-bounded periplasmic space"/>
    <property type="evidence" value="ECO:0007669"/>
    <property type="project" value="TreeGrafter"/>
</dbReference>
<gene>
    <name evidence="22" type="ORF">ACU52_07540</name>
</gene>
<evidence type="ECO:0000259" key="21">
    <source>
        <dbReference type="Pfam" id="PF00912"/>
    </source>
</evidence>
<reference evidence="22 23" key="1">
    <citation type="submission" date="2015-06" db="EMBL/GenBank/DDBJ databases">
        <title>Prevotella sp. 109, sp. nov., a novel member of the family Prevotellaceae isolated from human faeces.</title>
        <authorList>
            <person name="Shkoporov A.N."/>
            <person name="Chaplin A.V."/>
            <person name="Kafarskaia L.I."/>
            <person name="Efimov B.A."/>
        </authorList>
    </citation>
    <scope>NUCLEOTIDE SEQUENCE [LARGE SCALE GENOMIC DNA]</scope>
    <source>
        <strain evidence="22 23">109</strain>
    </source>
</reference>
<dbReference type="GO" id="GO:0008658">
    <property type="term" value="F:penicillin binding"/>
    <property type="evidence" value="ECO:0007669"/>
    <property type="project" value="InterPro"/>
</dbReference>
<evidence type="ECO:0000256" key="1">
    <source>
        <dbReference type="ARBA" id="ARBA00004236"/>
    </source>
</evidence>
<comment type="catalytic activity">
    <reaction evidence="17">
        <text>[GlcNAc-(1-&gt;4)-Mur2Ac(oyl-L-Ala-gamma-D-Glu-L-Lys-D-Ala-D-Ala)](n)-di-trans,octa-cis-undecaprenyl diphosphate + beta-D-GlcNAc-(1-&gt;4)-Mur2Ac(oyl-L-Ala-gamma-D-Glu-L-Lys-D-Ala-D-Ala)-di-trans,octa-cis-undecaprenyl diphosphate = [GlcNAc-(1-&gt;4)-Mur2Ac(oyl-L-Ala-gamma-D-Glu-L-Lys-D-Ala-D-Ala)](n+1)-di-trans,octa-cis-undecaprenyl diphosphate + di-trans,octa-cis-undecaprenyl diphosphate + H(+)</text>
        <dbReference type="Rhea" id="RHEA:23708"/>
        <dbReference type="Rhea" id="RHEA-COMP:9602"/>
        <dbReference type="Rhea" id="RHEA-COMP:9603"/>
        <dbReference type="ChEBI" id="CHEBI:15378"/>
        <dbReference type="ChEBI" id="CHEBI:58405"/>
        <dbReference type="ChEBI" id="CHEBI:60033"/>
        <dbReference type="ChEBI" id="CHEBI:78435"/>
        <dbReference type="EC" id="2.4.99.28"/>
    </reaction>
</comment>
<dbReference type="GO" id="GO:0009002">
    <property type="term" value="F:serine-type D-Ala-D-Ala carboxypeptidase activity"/>
    <property type="evidence" value="ECO:0007669"/>
    <property type="project" value="UniProtKB-EC"/>
</dbReference>
<keyword evidence="6" id="KW-0121">Carboxypeptidase</keyword>
<dbReference type="PANTHER" id="PTHR32282:SF11">
    <property type="entry name" value="PENICILLIN-BINDING PROTEIN 1B"/>
    <property type="match status" value="1"/>
</dbReference>
<dbReference type="GO" id="GO:0005886">
    <property type="term" value="C:plasma membrane"/>
    <property type="evidence" value="ECO:0007669"/>
    <property type="project" value="UniProtKB-SubCell"/>
</dbReference>
<dbReference type="Pfam" id="PF00912">
    <property type="entry name" value="Transgly"/>
    <property type="match status" value="1"/>
</dbReference>
<dbReference type="Gene3D" id="3.40.710.10">
    <property type="entry name" value="DD-peptidase/beta-lactamase superfamily"/>
    <property type="match status" value="2"/>
</dbReference>
<comment type="catalytic activity">
    <reaction evidence="16">
        <text>Preferential cleavage: (Ac)2-L-Lys-D-Ala-|-D-Ala. Also transpeptidation of peptidyl-alanyl moieties that are N-acyl substituents of D-alanine.</text>
        <dbReference type="EC" id="3.4.16.4"/>
    </reaction>
</comment>
<comment type="similarity">
    <text evidence="3">In the C-terminal section; belongs to the transpeptidase family.</text>
</comment>
<keyword evidence="19" id="KW-0812">Transmembrane</keyword>
<evidence type="ECO:0000256" key="15">
    <source>
        <dbReference type="ARBA" id="ARBA00023316"/>
    </source>
</evidence>
<evidence type="ECO:0000256" key="18">
    <source>
        <dbReference type="SAM" id="MobiDB-lite"/>
    </source>
</evidence>
<dbReference type="Proteomes" id="UP000036951">
    <property type="component" value="Unassembled WGS sequence"/>
</dbReference>
<feature type="domain" description="Glycosyl transferase family 51" evidence="21">
    <location>
        <begin position="94"/>
        <end position="278"/>
    </location>
</feature>
<feature type="compositionally biased region" description="Polar residues" evidence="18">
    <location>
        <begin position="812"/>
        <end position="826"/>
    </location>
</feature>
<dbReference type="InterPro" id="IPR001460">
    <property type="entry name" value="PCN-bd_Tpept"/>
</dbReference>
<feature type="domain" description="Penicillin-binding protein transpeptidase" evidence="20">
    <location>
        <begin position="453"/>
        <end position="688"/>
    </location>
</feature>
<comment type="subcellular location">
    <subcellularLocation>
        <location evidence="1">Cell membrane</location>
    </subcellularLocation>
</comment>
<keyword evidence="23" id="KW-1185">Reference proteome</keyword>
<dbReference type="InterPro" id="IPR023346">
    <property type="entry name" value="Lysozyme-like_dom_sf"/>
</dbReference>
<evidence type="ECO:0000256" key="2">
    <source>
        <dbReference type="ARBA" id="ARBA00004752"/>
    </source>
</evidence>
<dbReference type="AlphaFoldDB" id="A0A8E1QXH4"/>
<feature type="transmembrane region" description="Helical" evidence="19">
    <location>
        <begin position="43"/>
        <end position="67"/>
    </location>
</feature>
<evidence type="ECO:0000313" key="23">
    <source>
        <dbReference type="Proteomes" id="UP000036951"/>
    </source>
</evidence>
<dbReference type="InterPro" id="IPR036950">
    <property type="entry name" value="PBP_transglycosylase"/>
</dbReference>
<keyword evidence="15" id="KW-0961">Cell wall biogenesis/degradation</keyword>
<evidence type="ECO:0000256" key="4">
    <source>
        <dbReference type="ARBA" id="ARBA00007739"/>
    </source>
</evidence>
<dbReference type="InterPro" id="IPR050396">
    <property type="entry name" value="Glycosyltr_51/Transpeptidase"/>
</dbReference>
<evidence type="ECO:0000256" key="14">
    <source>
        <dbReference type="ARBA" id="ARBA00023268"/>
    </source>
</evidence>